<dbReference type="InterPro" id="IPR028082">
    <property type="entry name" value="Peripla_BP_I"/>
</dbReference>
<keyword evidence="8" id="KW-0807">Transducer</keyword>
<dbReference type="PANTHER" id="PTHR10519:SF20">
    <property type="entry name" value="G-PROTEIN COUPLED RECEPTOR 156-RELATED"/>
    <property type="match status" value="1"/>
</dbReference>
<keyword evidence="6" id="KW-0675">Receptor</keyword>
<feature type="transmembrane region" description="Helical" evidence="10">
    <location>
        <begin position="614"/>
        <end position="635"/>
    </location>
</feature>
<keyword evidence="2 10" id="KW-0812">Transmembrane</keyword>
<accession>A0A7S4N921</accession>
<evidence type="ECO:0000256" key="4">
    <source>
        <dbReference type="ARBA" id="ARBA00023040"/>
    </source>
</evidence>
<feature type="chain" id="PRO_5030959880" description="G-protein coupled receptors family 3 profile domain-containing protein" evidence="11">
    <location>
        <begin position="39"/>
        <end position="919"/>
    </location>
</feature>
<evidence type="ECO:0000256" key="1">
    <source>
        <dbReference type="ARBA" id="ARBA00004141"/>
    </source>
</evidence>
<evidence type="ECO:0000256" key="8">
    <source>
        <dbReference type="ARBA" id="ARBA00023224"/>
    </source>
</evidence>
<keyword evidence="3 10" id="KW-1133">Transmembrane helix</keyword>
<evidence type="ECO:0000256" key="3">
    <source>
        <dbReference type="ARBA" id="ARBA00022989"/>
    </source>
</evidence>
<evidence type="ECO:0000256" key="10">
    <source>
        <dbReference type="SAM" id="Phobius"/>
    </source>
</evidence>
<dbReference type="CDD" id="cd15047">
    <property type="entry name" value="7tmC_GABA-B-like"/>
    <property type="match status" value="1"/>
</dbReference>
<evidence type="ECO:0000256" key="7">
    <source>
        <dbReference type="ARBA" id="ARBA00023180"/>
    </source>
</evidence>
<keyword evidence="5 10" id="KW-0472">Membrane</keyword>
<evidence type="ECO:0000256" key="2">
    <source>
        <dbReference type="ARBA" id="ARBA00022692"/>
    </source>
</evidence>
<feature type="transmembrane region" description="Helical" evidence="10">
    <location>
        <begin position="687"/>
        <end position="705"/>
    </location>
</feature>
<gene>
    <name evidence="13" type="ORF">OAUR00152_LOCUS33037</name>
</gene>
<feature type="transmembrane region" description="Helical" evidence="10">
    <location>
        <begin position="725"/>
        <end position="744"/>
    </location>
</feature>
<keyword evidence="11" id="KW-0732">Signal</keyword>
<keyword evidence="4" id="KW-0297">G-protein coupled receptor</keyword>
<dbReference type="InterPro" id="IPR002455">
    <property type="entry name" value="GPCR3_GABA-B"/>
</dbReference>
<proteinExistence type="predicted"/>
<dbReference type="GO" id="GO:0038039">
    <property type="term" value="C:G protein-coupled receptor heterodimeric complex"/>
    <property type="evidence" value="ECO:0007669"/>
    <property type="project" value="TreeGrafter"/>
</dbReference>
<organism evidence="13">
    <name type="scientific">Odontella aurita</name>
    <dbReference type="NCBI Taxonomy" id="265563"/>
    <lineage>
        <taxon>Eukaryota</taxon>
        <taxon>Sar</taxon>
        <taxon>Stramenopiles</taxon>
        <taxon>Ochrophyta</taxon>
        <taxon>Bacillariophyta</taxon>
        <taxon>Mediophyceae</taxon>
        <taxon>Biddulphiophycidae</taxon>
        <taxon>Eupodiscales</taxon>
        <taxon>Odontellaceae</taxon>
        <taxon>Odontella</taxon>
    </lineage>
</organism>
<name>A0A7S4N921_9STRA</name>
<evidence type="ECO:0000256" key="5">
    <source>
        <dbReference type="ARBA" id="ARBA00023136"/>
    </source>
</evidence>
<feature type="transmembrane region" description="Helical" evidence="10">
    <location>
        <begin position="770"/>
        <end position="795"/>
    </location>
</feature>
<reference evidence="13" key="1">
    <citation type="submission" date="2021-01" db="EMBL/GenBank/DDBJ databases">
        <authorList>
            <person name="Corre E."/>
            <person name="Pelletier E."/>
            <person name="Niang G."/>
            <person name="Scheremetjew M."/>
            <person name="Finn R."/>
            <person name="Kale V."/>
            <person name="Holt S."/>
            <person name="Cochrane G."/>
            <person name="Meng A."/>
            <person name="Brown T."/>
            <person name="Cohen L."/>
        </authorList>
    </citation>
    <scope>NUCLEOTIDE SEQUENCE</scope>
    <source>
        <strain evidence="13">Isolate 1302-5</strain>
    </source>
</reference>
<dbReference type="PROSITE" id="PS50259">
    <property type="entry name" value="G_PROTEIN_RECEP_F3_4"/>
    <property type="match status" value="1"/>
</dbReference>
<feature type="transmembrane region" description="Helical" evidence="10">
    <location>
        <begin position="842"/>
        <end position="866"/>
    </location>
</feature>
<feature type="domain" description="G-protein coupled receptors family 3 profile" evidence="12">
    <location>
        <begin position="681"/>
        <end position="868"/>
    </location>
</feature>
<evidence type="ECO:0000313" key="13">
    <source>
        <dbReference type="EMBL" id="CAE2272734.1"/>
    </source>
</evidence>
<evidence type="ECO:0000256" key="9">
    <source>
        <dbReference type="SAM" id="MobiDB-lite"/>
    </source>
</evidence>
<feature type="transmembrane region" description="Helical" evidence="10">
    <location>
        <begin position="647"/>
        <end position="667"/>
    </location>
</feature>
<evidence type="ECO:0000256" key="11">
    <source>
        <dbReference type="SAM" id="SignalP"/>
    </source>
</evidence>
<feature type="region of interest" description="Disordered" evidence="9">
    <location>
        <begin position="454"/>
        <end position="493"/>
    </location>
</feature>
<feature type="compositionally biased region" description="Gly residues" evidence="9">
    <location>
        <begin position="456"/>
        <end position="474"/>
    </location>
</feature>
<dbReference type="PANTHER" id="PTHR10519">
    <property type="entry name" value="GABA-B RECEPTOR"/>
    <property type="match status" value="1"/>
</dbReference>
<feature type="signal peptide" evidence="11">
    <location>
        <begin position="1"/>
        <end position="38"/>
    </location>
</feature>
<comment type="subcellular location">
    <subcellularLocation>
        <location evidence="1">Membrane</location>
        <topology evidence="1">Multi-pass membrane protein</topology>
    </subcellularLocation>
</comment>
<evidence type="ECO:0000256" key="6">
    <source>
        <dbReference type="ARBA" id="ARBA00023170"/>
    </source>
</evidence>
<dbReference type="SUPFAM" id="SSF53822">
    <property type="entry name" value="Periplasmic binding protein-like I"/>
    <property type="match status" value="1"/>
</dbReference>
<dbReference type="Pfam" id="PF00003">
    <property type="entry name" value="7tm_3"/>
    <property type="match status" value="1"/>
</dbReference>
<dbReference type="AlphaFoldDB" id="A0A7S4N921"/>
<sequence length="919" mass="100162">MRTRMRMPSNMPRRLTAAAVLIVASISSFDSFLPTALGQTMAENEVDGGGGTGTTEEYLFPRGRVQPDGRCRLAILLPFTGPGGVVPLRDENLYSHLAAAVMAMNHFNDRDPSVVPQLSSAIPYMSNCSVTFPIRRTSFFNTEDGVPSLTSTFLVNELRSNRPICAIAGPYTQEATEEAATVAGGMDVPLALAKDVTIPAGKLGKVNPTAYRTKANQFYQFDATVSILRRLGRADYMNILFVSKLSEQSLELESQAREHGPGRGIPHVQQHKIVSPFTGFVPNESVRHAVFRMKETGWRTVYAFLIRWGEDKNVAFGLLADAAEEFGMNVPGEYSWFFHSDAHFGAMERLAESNANVSKLLRGSGVIRQLDGFDYDGKEDPFLKSWRGQGAETLNLVREVYPVSPTLPGYYNVSDSFFQSARPERGSGFFYDAVVSLGLGACKAEYDARKLAATSAGGGGAKGAKGGGGGGGTGNRQRGLQRKKKDAADSPTENSHLLGILSASFEGATGSVSYEGDTKMMKRRNRDTVTYGLYNFKEVCKAVEEVGAPKEEGCRWKFVLTNIYRNETSPGDGTWEDTLDGPFVFSSGRADSPPPLIDTPEQNYLSPGVRGTGLGLMSISLALVIASTAFIKWKTNHAVVRASQPELLYVLEFGALVVTMSILTMSFDESYGWDDAMLDGACIAMPWLISLGYIVIYCAVFSKLWRINKVLQFHRHTVQVHHVMAPFVFFLVAAVALLSIWTAVDPFTWERTVINEDTSESYGRCHSDNFLAFAIPLLVLMFAATVLAAIMAYKTKDIDSKYSESNWIFYAIAIQIQVVIVGVPVLVILNDASADASYLGRVLVIWTIPVSTILLIVGPKIAGVLFSPRELSQPRGAGGVGAISVSGISRAFPKSSFKCNSSIMSRESRPSTMQSSAPR</sequence>
<dbReference type="InterPro" id="IPR017978">
    <property type="entry name" value="GPCR_3_C"/>
</dbReference>
<dbReference type="GO" id="GO:0004965">
    <property type="term" value="F:G protein-coupled GABA receptor activity"/>
    <property type="evidence" value="ECO:0007669"/>
    <property type="project" value="InterPro"/>
</dbReference>
<feature type="transmembrane region" description="Helical" evidence="10">
    <location>
        <begin position="807"/>
        <end position="830"/>
    </location>
</feature>
<protein>
    <recommendedName>
        <fullName evidence="12">G-protein coupled receptors family 3 profile domain-containing protein</fullName>
    </recommendedName>
</protein>
<dbReference type="EMBL" id="HBKQ01047866">
    <property type="protein sequence ID" value="CAE2272734.1"/>
    <property type="molecule type" value="Transcribed_RNA"/>
</dbReference>
<evidence type="ECO:0000259" key="12">
    <source>
        <dbReference type="PROSITE" id="PS50259"/>
    </source>
</evidence>
<keyword evidence="7" id="KW-0325">Glycoprotein</keyword>